<evidence type="ECO:0000313" key="16">
    <source>
        <dbReference type="Proteomes" id="UP000494040"/>
    </source>
</evidence>
<dbReference type="GO" id="GO:0005886">
    <property type="term" value="C:plasma membrane"/>
    <property type="evidence" value="ECO:0007669"/>
    <property type="project" value="UniProtKB-SubCell"/>
</dbReference>
<keyword evidence="3" id="KW-0813">Transport</keyword>
<dbReference type="OrthoDB" id="5984008at2759"/>
<protein>
    <recommendedName>
        <fullName evidence="14">Ionotropic glutamate receptor L-glutamate and glycine-binding domain-containing protein</fullName>
    </recommendedName>
</protein>
<evidence type="ECO:0000256" key="11">
    <source>
        <dbReference type="ARBA" id="ARBA00023286"/>
    </source>
</evidence>
<dbReference type="InterPro" id="IPR001320">
    <property type="entry name" value="Iontro_rcpt_C"/>
</dbReference>
<feature type="transmembrane region" description="Helical" evidence="13">
    <location>
        <begin position="401"/>
        <end position="420"/>
    </location>
</feature>
<dbReference type="Pfam" id="PF00060">
    <property type="entry name" value="Lig_chan"/>
    <property type="match status" value="1"/>
</dbReference>
<keyword evidence="4" id="KW-1003">Cell membrane</keyword>
<dbReference type="Gene3D" id="3.40.190.10">
    <property type="entry name" value="Periplasmic binding protein-like II"/>
    <property type="match status" value="1"/>
</dbReference>
<accession>A0A8I6SGV7</accession>
<dbReference type="OMA" id="LHIMEEC"/>
<dbReference type="SUPFAM" id="SSF53850">
    <property type="entry name" value="Periplasmic binding protein-like II"/>
    <property type="match status" value="1"/>
</dbReference>
<keyword evidence="6 13" id="KW-1133">Transmembrane helix</keyword>
<dbReference type="Proteomes" id="UP000494040">
    <property type="component" value="Unassembled WGS sequence"/>
</dbReference>
<evidence type="ECO:0000256" key="9">
    <source>
        <dbReference type="ARBA" id="ARBA00023170"/>
    </source>
</evidence>
<dbReference type="RefSeq" id="XP_024081740.1">
    <property type="nucleotide sequence ID" value="XM_024225972.1"/>
</dbReference>
<dbReference type="GO" id="GO:0015276">
    <property type="term" value="F:ligand-gated monoatomic ion channel activity"/>
    <property type="evidence" value="ECO:0007669"/>
    <property type="project" value="InterPro"/>
</dbReference>
<evidence type="ECO:0000256" key="7">
    <source>
        <dbReference type="ARBA" id="ARBA00023065"/>
    </source>
</evidence>
<reference evidence="15" key="1">
    <citation type="submission" date="2022-01" db="UniProtKB">
        <authorList>
            <consortium name="EnsemblMetazoa"/>
        </authorList>
    </citation>
    <scope>IDENTIFICATION</scope>
</reference>
<evidence type="ECO:0000256" key="3">
    <source>
        <dbReference type="ARBA" id="ARBA00022448"/>
    </source>
</evidence>
<keyword evidence="5 13" id="KW-0812">Transmembrane</keyword>
<evidence type="ECO:0000313" key="15">
    <source>
        <dbReference type="EnsemblMetazoa" id="XP_024081740.1"/>
    </source>
</evidence>
<dbReference type="PANTHER" id="PTHR42643">
    <property type="entry name" value="IONOTROPIC RECEPTOR 20A-RELATED"/>
    <property type="match status" value="1"/>
</dbReference>
<evidence type="ECO:0000256" key="5">
    <source>
        <dbReference type="ARBA" id="ARBA00022692"/>
    </source>
</evidence>
<keyword evidence="7" id="KW-0406">Ion transport</keyword>
<keyword evidence="10" id="KW-0325">Glycoprotein</keyword>
<dbReference type="Pfam" id="PF10613">
    <property type="entry name" value="Lig_chan-Glu_bd"/>
    <property type="match status" value="1"/>
</dbReference>
<feature type="domain" description="Ionotropic glutamate receptor L-glutamate and glycine-binding" evidence="14">
    <location>
        <begin position="283"/>
        <end position="346"/>
    </location>
</feature>
<evidence type="ECO:0000256" key="4">
    <source>
        <dbReference type="ARBA" id="ARBA00022475"/>
    </source>
</evidence>
<evidence type="ECO:0000256" key="2">
    <source>
        <dbReference type="ARBA" id="ARBA00008685"/>
    </source>
</evidence>
<dbReference type="AlphaFoldDB" id="A0A8I6SGV7"/>
<comment type="subcellular location">
    <subcellularLocation>
        <location evidence="1">Cell membrane</location>
        <topology evidence="1">Multi-pass membrane protein</topology>
    </subcellularLocation>
</comment>
<evidence type="ECO:0000256" key="12">
    <source>
        <dbReference type="ARBA" id="ARBA00023303"/>
    </source>
</evidence>
<dbReference type="InterPro" id="IPR019594">
    <property type="entry name" value="Glu/Gly-bd"/>
</dbReference>
<dbReference type="PANTHER" id="PTHR42643:SF35">
    <property type="entry name" value="IONOTROPIC RECEPTOR 68A, ISOFORM A"/>
    <property type="match status" value="1"/>
</dbReference>
<organism evidence="15 16">
    <name type="scientific">Cimex lectularius</name>
    <name type="common">Bed bug</name>
    <name type="synonym">Acanthia lectularia</name>
    <dbReference type="NCBI Taxonomy" id="79782"/>
    <lineage>
        <taxon>Eukaryota</taxon>
        <taxon>Metazoa</taxon>
        <taxon>Ecdysozoa</taxon>
        <taxon>Arthropoda</taxon>
        <taxon>Hexapoda</taxon>
        <taxon>Insecta</taxon>
        <taxon>Pterygota</taxon>
        <taxon>Neoptera</taxon>
        <taxon>Paraneoptera</taxon>
        <taxon>Hemiptera</taxon>
        <taxon>Heteroptera</taxon>
        <taxon>Panheteroptera</taxon>
        <taxon>Cimicomorpha</taxon>
        <taxon>Cimicidae</taxon>
        <taxon>Cimex</taxon>
    </lineage>
</organism>
<dbReference type="CTD" id="39269"/>
<keyword evidence="12" id="KW-0407">Ion channel</keyword>
<keyword evidence="9" id="KW-0675">Receptor</keyword>
<feature type="transmembrane region" description="Helical" evidence="13">
    <location>
        <begin position="711"/>
        <end position="736"/>
    </location>
</feature>
<dbReference type="InterPro" id="IPR052192">
    <property type="entry name" value="Insect_Ionotropic_Sensory_Rcpt"/>
</dbReference>
<comment type="similarity">
    <text evidence="2">Belongs to the glutamate-gated ion channel (TC 1.A.10.1) family.</text>
</comment>
<dbReference type="KEGG" id="clec:106673975"/>
<dbReference type="SMART" id="SM00918">
    <property type="entry name" value="Lig_chan-Glu_bd"/>
    <property type="match status" value="1"/>
</dbReference>
<dbReference type="GeneID" id="106673975"/>
<dbReference type="EnsemblMetazoa" id="XM_024225972.1">
    <property type="protein sequence ID" value="XP_024081740.1"/>
    <property type="gene ID" value="LOC106673975"/>
</dbReference>
<evidence type="ECO:0000259" key="14">
    <source>
        <dbReference type="SMART" id="SM00918"/>
    </source>
</evidence>
<keyword evidence="16" id="KW-1185">Reference proteome</keyword>
<name>A0A8I6SGV7_CIMLE</name>
<evidence type="ECO:0000256" key="8">
    <source>
        <dbReference type="ARBA" id="ARBA00023136"/>
    </source>
</evidence>
<evidence type="ECO:0000256" key="13">
    <source>
        <dbReference type="SAM" id="Phobius"/>
    </source>
</evidence>
<dbReference type="GO" id="GO:0050906">
    <property type="term" value="P:detection of stimulus involved in sensory perception"/>
    <property type="evidence" value="ECO:0007669"/>
    <property type="project" value="UniProtKB-ARBA"/>
</dbReference>
<evidence type="ECO:0000256" key="6">
    <source>
        <dbReference type="ARBA" id="ARBA00022989"/>
    </source>
</evidence>
<dbReference type="Gene3D" id="1.10.287.70">
    <property type="match status" value="1"/>
</dbReference>
<sequence length="772" mass="89117">MPKWVTARHHPWSHSDYTEDIPINLDAVLPHIVHYLGLYIDKRLRAPPSIQKNRMISEKLYLRMKEYSADDDFPWLLTDIGEKLKYQLNCLTIVSDNYYNDAFRKGFFDVFKKIPILKILIKDHEDLLSPNFKTLAALLQARKKSCNVYVILIANGDQVSRFLRFGDRHRVLDTRAKYVMLYDSRLFRPEVQYLWKKIVNVIFLKKYTDSRRYDISTVPFPEKMEGNYLTKRIVSWKMGKFQYNKNLFQEKSSDLSNENLRVAVLEHMPSVVKKPFNCDSAKEYLISGTDKKLMKYDGLEIQILRSLSEAMNFNVTIYEPANAGVEAWGTKQLNGTYSGLLGEVTSGRADIVLGNFVYTPYNLQLMDLSRPYITQCFTFITPESTTDNSWKTLILPFRLNMWLAIILTLFICSIILFGLAKFQDFFELNRQGRTAQGNSFWRDLILLWNDRNINVVQVRSSFTALRDDDGSEGLYLFDQMDSSLLNAYSMLLLVSLPKMPSGWSLRMMTGWWWIYCLLVTVAYRSSMTAILAKPAQKVTIDTLEELAESPIGCGGWGEQNKEFFTTSLDIAGQKVGKKFEVMYDPDEAISKVADGDFAYYENIYFLHHAKVKEKLIELSMKNDTEGNVNSTSSAGMDKDLHIMGDCVINMPISLGLQKNSPIKPKVDVFLQRVVEAGLVKKWLRDMMIEAAVAEAALNKVEIKALMDWKKFYGALVALLAGYVLAILVLTAENIYWYRVVVRNPFFDKYSKGLYYSRKKVVKKEIKPFNFVR</sequence>
<keyword evidence="8 13" id="KW-0472">Membrane</keyword>
<feature type="transmembrane region" description="Helical" evidence="13">
    <location>
        <begin position="512"/>
        <end position="532"/>
    </location>
</feature>
<evidence type="ECO:0000256" key="1">
    <source>
        <dbReference type="ARBA" id="ARBA00004651"/>
    </source>
</evidence>
<keyword evidence="11" id="KW-1071">Ligand-gated ion channel</keyword>
<evidence type="ECO:0000256" key="10">
    <source>
        <dbReference type="ARBA" id="ARBA00023180"/>
    </source>
</evidence>
<proteinExistence type="inferred from homology"/>